<comment type="similarity">
    <text evidence="5">Belongs to the RimM family.</text>
</comment>
<organism evidence="8 9">
    <name type="scientific">Ligaoa zhengdingensis</name>
    <dbReference type="NCBI Taxonomy" id="2763658"/>
    <lineage>
        <taxon>Bacteria</taxon>
        <taxon>Bacillati</taxon>
        <taxon>Bacillota</taxon>
        <taxon>Clostridia</taxon>
        <taxon>Eubacteriales</taxon>
        <taxon>Oscillospiraceae</taxon>
        <taxon>Ligaoa</taxon>
    </lineage>
</organism>
<evidence type="ECO:0000313" key="8">
    <source>
        <dbReference type="EMBL" id="MBC8547046.1"/>
    </source>
</evidence>
<dbReference type="SUPFAM" id="SSF50447">
    <property type="entry name" value="Translation proteins"/>
    <property type="match status" value="1"/>
</dbReference>
<dbReference type="Pfam" id="PF24986">
    <property type="entry name" value="PRC_RimM"/>
    <property type="match status" value="1"/>
</dbReference>
<sequence length="171" mass="19320">MRKQFIDTGEIVTTHGVRGEVRVYPWSDTPDFLCGFDSFYLDAKGARRMEVERARVHKNVVVVKFKGIDTIEEAEKLRGKTLYIDRDDCELEDGEYFIQDLIGLRVLDADTGACYGEISDVSQTGANDVYHIRGEGGRERLIPAIKEVVVSTDPDAGEMRIRPLEGLFDED</sequence>
<evidence type="ECO:0000256" key="4">
    <source>
        <dbReference type="ARBA" id="ARBA00023186"/>
    </source>
</evidence>
<evidence type="ECO:0000256" key="2">
    <source>
        <dbReference type="ARBA" id="ARBA00022517"/>
    </source>
</evidence>
<evidence type="ECO:0000256" key="3">
    <source>
        <dbReference type="ARBA" id="ARBA00022552"/>
    </source>
</evidence>
<accession>A0A926DZM1</accession>
<keyword evidence="1 5" id="KW-0963">Cytoplasm</keyword>
<dbReference type="Gene3D" id="2.30.30.240">
    <property type="entry name" value="PRC-barrel domain"/>
    <property type="match status" value="1"/>
</dbReference>
<keyword evidence="2 5" id="KW-0690">Ribosome biogenesis</keyword>
<dbReference type="InterPro" id="IPR002676">
    <property type="entry name" value="RimM_N"/>
</dbReference>
<keyword evidence="3 5" id="KW-0698">rRNA processing</keyword>
<dbReference type="Pfam" id="PF01782">
    <property type="entry name" value="RimM"/>
    <property type="match status" value="1"/>
</dbReference>
<dbReference type="Gene3D" id="2.40.30.60">
    <property type="entry name" value="RimM"/>
    <property type="match status" value="1"/>
</dbReference>
<dbReference type="GO" id="GO:0005737">
    <property type="term" value="C:cytoplasm"/>
    <property type="evidence" value="ECO:0007669"/>
    <property type="project" value="UniProtKB-SubCell"/>
</dbReference>
<dbReference type="SUPFAM" id="SSF50346">
    <property type="entry name" value="PRC-barrel domain"/>
    <property type="match status" value="1"/>
</dbReference>
<dbReference type="InterPro" id="IPR011961">
    <property type="entry name" value="RimM"/>
</dbReference>
<keyword evidence="4 5" id="KW-0143">Chaperone</keyword>
<evidence type="ECO:0000256" key="1">
    <source>
        <dbReference type="ARBA" id="ARBA00022490"/>
    </source>
</evidence>
<comment type="subcellular location">
    <subcellularLocation>
        <location evidence="5">Cytoplasm</location>
    </subcellularLocation>
</comment>
<comment type="subunit">
    <text evidence="5">Binds ribosomal protein uS19.</text>
</comment>
<evidence type="ECO:0000259" key="6">
    <source>
        <dbReference type="Pfam" id="PF01782"/>
    </source>
</evidence>
<dbReference type="InterPro" id="IPR009000">
    <property type="entry name" value="Transl_B-barrel_sf"/>
</dbReference>
<evidence type="ECO:0000313" key="9">
    <source>
        <dbReference type="Proteomes" id="UP000653127"/>
    </source>
</evidence>
<feature type="domain" description="RimM N-terminal" evidence="6">
    <location>
        <begin position="8"/>
        <end position="88"/>
    </location>
</feature>
<dbReference type="PANTHER" id="PTHR33692:SF1">
    <property type="entry name" value="RIBOSOME MATURATION FACTOR RIMM"/>
    <property type="match status" value="1"/>
</dbReference>
<dbReference type="InterPro" id="IPR011033">
    <property type="entry name" value="PRC_barrel-like_sf"/>
</dbReference>
<comment type="domain">
    <text evidence="5">The PRC barrel domain binds ribosomal protein uS19.</text>
</comment>
<reference evidence="8" key="1">
    <citation type="submission" date="2020-08" db="EMBL/GenBank/DDBJ databases">
        <title>Genome public.</title>
        <authorList>
            <person name="Liu C."/>
            <person name="Sun Q."/>
        </authorList>
    </citation>
    <scope>NUCLEOTIDE SEQUENCE</scope>
    <source>
        <strain evidence="8">NSJ-31</strain>
    </source>
</reference>
<keyword evidence="9" id="KW-1185">Reference proteome</keyword>
<dbReference type="EMBL" id="JACRST010000013">
    <property type="protein sequence ID" value="MBC8547046.1"/>
    <property type="molecule type" value="Genomic_DNA"/>
</dbReference>
<dbReference type="PANTHER" id="PTHR33692">
    <property type="entry name" value="RIBOSOME MATURATION FACTOR RIMM"/>
    <property type="match status" value="1"/>
</dbReference>
<dbReference type="InterPro" id="IPR036976">
    <property type="entry name" value="RimM_N_sf"/>
</dbReference>
<name>A0A926DZM1_9FIRM</name>
<dbReference type="HAMAP" id="MF_00014">
    <property type="entry name" value="Ribosome_mat_RimM"/>
    <property type="match status" value="1"/>
</dbReference>
<evidence type="ECO:0000256" key="5">
    <source>
        <dbReference type="HAMAP-Rule" id="MF_00014"/>
    </source>
</evidence>
<feature type="domain" description="Ribosome maturation factor RimM PRC barrel" evidence="7">
    <location>
        <begin position="99"/>
        <end position="162"/>
    </location>
</feature>
<comment type="caution">
    <text evidence="8">The sequence shown here is derived from an EMBL/GenBank/DDBJ whole genome shotgun (WGS) entry which is preliminary data.</text>
</comment>
<protein>
    <recommendedName>
        <fullName evidence="5">Ribosome maturation factor RimM</fullName>
    </recommendedName>
</protein>
<dbReference type="GO" id="GO:0006364">
    <property type="term" value="P:rRNA processing"/>
    <property type="evidence" value="ECO:0007669"/>
    <property type="project" value="UniProtKB-UniRule"/>
</dbReference>
<proteinExistence type="inferred from homology"/>
<dbReference type="GO" id="GO:0043022">
    <property type="term" value="F:ribosome binding"/>
    <property type="evidence" value="ECO:0007669"/>
    <property type="project" value="InterPro"/>
</dbReference>
<dbReference type="NCBIfam" id="TIGR02273">
    <property type="entry name" value="16S_RimM"/>
    <property type="match status" value="1"/>
</dbReference>
<gene>
    <name evidence="5 8" type="primary">rimM</name>
    <name evidence="8" type="ORF">H8711_08900</name>
</gene>
<dbReference type="GO" id="GO:0042274">
    <property type="term" value="P:ribosomal small subunit biogenesis"/>
    <property type="evidence" value="ECO:0007669"/>
    <property type="project" value="UniProtKB-UniRule"/>
</dbReference>
<dbReference type="AlphaFoldDB" id="A0A926DZM1"/>
<comment type="function">
    <text evidence="5">An accessory protein needed during the final step in the assembly of 30S ribosomal subunit, possibly for assembly of the head region. Essential for efficient processing of 16S rRNA. May be needed both before and after RbfA during the maturation of 16S rRNA. It has affinity for free ribosomal 30S subunits but not for 70S ribosomes.</text>
</comment>
<evidence type="ECO:0000259" key="7">
    <source>
        <dbReference type="Pfam" id="PF24986"/>
    </source>
</evidence>
<dbReference type="InterPro" id="IPR056792">
    <property type="entry name" value="PRC_RimM"/>
</dbReference>
<dbReference type="RefSeq" id="WP_249283121.1">
    <property type="nucleotide sequence ID" value="NZ_JACRST010000013.1"/>
</dbReference>
<dbReference type="GO" id="GO:0005840">
    <property type="term" value="C:ribosome"/>
    <property type="evidence" value="ECO:0007669"/>
    <property type="project" value="InterPro"/>
</dbReference>
<dbReference type="Proteomes" id="UP000653127">
    <property type="component" value="Unassembled WGS sequence"/>
</dbReference>